<dbReference type="NCBIfam" id="TIGR02894">
    <property type="entry name" value="DNA_bind_RsfA"/>
    <property type="match status" value="1"/>
</dbReference>
<dbReference type="EMBL" id="JARTFS010000005">
    <property type="protein sequence ID" value="MED4401042.1"/>
    <property type="molecule type" value="Genomic_DNA"/>
</dbReference>
<gene>
    <name evidence="2" type="ORF">P9271_06805</name>
</gene>
<dbReference type="RefSeq" id="WP_328015032.1">
    <property type="nucleotide sequence ID" value="NZ_JARTFS010000005.1"/>
</dbReference>
<reference evidence="2 3" key="1">
    <citation type="submission" date="2023-03" db="EMBL/GenBank/DDBJ databases">
        <title>Bacillus Genome Sequencing.</title>
        <authorList>
            <person name="Dunlap C."/>
        </authorList>
    </citation>
    <scope>NUCLEOTIDE SEQUENCE [LARGE SCALE GENOMIC DNA]</scope>
    <source>
        <strain evidence="2 3">NRS-1717</strain>
    </source>
</reference>
<sequence length="192" mass="22309">MKVRHDAWSHEDDLLLAETVLRFIREGSTQIAAFEEVGEKLNRTAAACGFRWNAEIRQHYTEAIEIAKKRRREKKREENKEKKSSAKHRVVADDNNDINSLTLEDCIAFLQNMKEANDGGQAQSIKTDHLLLQKRNEELLKENKELQKKYEKLKNAHQSIEEDYKILVKIIDEARKNIILGDDNKDGNNLVN</sequence>
<dbReference type="InterPro" id="IPR014243">
    <property type="entry name" value="RsfA-like"/>
</dbReference>
<organism evidence="2 3">
    <name type="scientific">Metabacillus fastidiosus</name>
    <dbReference type="NCBI Taxonomy" id="1458"/>
    <lineage>
        <taxon>Bacteria</taxon>
        <taxon>Bacillati</taxon>
        <taxon>Bacillota</taxon>
        <taxon>Bacilli</taxon>
        <taxon>Bacillales</taxon>
        <taxon>Bacillaceae</taxon>
        <taxon>Metabacillus</taxon>
    </lineage>
</organism>
<dbReference type="PANTHER" id="PTHR41302">
    <property type="entry name" value="PRESPORE-SPECIFIC TRANSCRIPTIONAL REGULATOR RSFA-RELATED"/>
    <property type="match status" value="1"/>
</dbReference>
<accession>A0ABU6NXC7</accession>
<evidence type="ECO:0000313" key="3">
    <source>
        <dbReference type="Proteomes" id="UP001342826"/>
    </source>
</evidence>
<evidence type="ECO:0000256" key="1">
    <source>
        <dbReference type="SAM" id="Coils"/>
    </source>
</evidence>
<keyword evidence="3" id="KW-1185">Reference proteome</keyword>
<dbReference type="Pfam" id="PF13921">
    <property type="entry name" value="Myb_DNA-bind_6"/>
    <property type="match status" value="1"/>
</dbReference>
<protein>
    <submittedName>
        <fullName evidence="2">RsfA family transcriptional regulator</fullName>
    </submittedName>
</protein>
<name>A0ABU6NXC7_9BACI</name>
<evidence type="ECO:0000313" key="2">
    <source>
        <dbReference type="EMBL" id="MED4401042.1"/>
    </source>
</evidence>
<feature type="coiled-coil region" evidence="1">
    <location>
        <begin position="129"/>
        <end position="163"/>
    </location>
</feature>
<proteinExistence type="predicted"/>
<comment type="caution">
    <text evidence="2">The sequence shown here is derived from an EMBL/GenBank/DDBJ whole genome shotgun (WGS) entry which is preliminary data.</text>
</comment>
<dbReference type="PANTHER" id="PTHR41302:SF2">
    <property type="entry name" value="PRESPORE SPECIFIC TRANSCRIPTIONAL ACTIVATOR RSFA"/>
    <property type="match status" value="1"/>
</dbReference>
<keyword evidence="1" id="KW-0175">Coiled coil</keyword>
<dbReference type="Proteomes" id="UP001342826">
    <property type="component" value="Unassembled WGS sequence"/>
</dbReference>